<name>A0ABS3CFW3_9BACT</name>
<dbReference type="RefSeq" id="WP_206586627.1">
    <property type="nucleotide sequence ID" value="NZ_JAFKCU010000002.1"/>
</dbReference>
<proteinExistence type="predicted"/>
<protein>
    <submittedName>
        <fullName evidence="1">Protein-tyrosine-phosphatase</fullName>
    </submittedName>
</protein>
<gene>
    <name evidence="1" type="ORF">J0A69_11140</name>
</gene>
<comment type="caution">
    <text evidence="1">The sequence shown here is derived from an EMBL/GenBank/DDBJ whole genome shotgun (WGS) entry which is preliminary data.</text>
</comment>
<reference evidence="1 2" key="1">
    <citation type="submission" date="2021-03" db="EMBL/GenBank/DDBJ databases">
        <title>novel species isolated from a fishpond in China.</title>
        <authorList>
            <person name="Lu H."/>
            <person name="Cai Z."/>
        </authorList>
    </citation>
    <scope>NUCLEOTIDE SEQUENCE [LARGE SCALE GENOMIC DNA]</scope>
    <source>
        <strain evidence="1 2">YJ13C</strain>
    </source>
</reference>
<dbReference type="InterPro" id="IPR036196">
    <property type="entry name" value="Ptyr_pPase_sf"/>
</dbReference>
<dbReference type="Gene3D" id="3.40.50.2300">
    <property type="match status" value="1"/>
</dbReference>
<evidence type="ECO:0000313" key="1">
    <source>
        <dbReference type="EMBL" id="MBN7815990.1"/>
    </source>
</evidence>
<dbReference type="PANTHER" id="PTHR43428">
    <property type="entry name" value="ARSENATE REDUCTASE"/>
    <property type="match status" value="1"/>
</dbReference>
<dbReference type="SUPFAM" id="SSF52788">
    <property type="entry name" value="Phosphotyrosine protein phosphatases I"/>
    <property type="match status" value="1"/>
</dbReference>
<sequence length="207" mass="23802">MHLFPEIDHTFKSFRKRAISAERKSLLEPIIEYMVTQISKEKIAKLNFICTHNSRRSQFSQIWAQVAAYYFNLPVESYSGGVEVTEFNARAVEALQRAGFEIKSTGDNNPIYELSFAKKEKPIVAFSKVFDDESNPKSSFAAIMTCDHADETCPFIPGCEARIPLRFEDPKKFDETPLESKMYSERSQEIASELFFAFEQVQKLVKK</sequence>
<organism evidence="1 2">
    <name type="scientific">Algoriphagus pacificus</name>
    <dbReference type="NCBI Taxonomy" id="2811234"/>
    <lineage>
        <taxon>Bacteria</taxon>
        <taxon>Pseudomonadati</taxon>
        <taxon>Bacteroidota</taxon>
        <taxon>Cytophagia</taxon>
        <taxon>Cytophagales</taxon>
        <taxon>Cyclobacteriaceae</taxon>
        <taxon>Algoriphagus</taxon>
    </lineage>
</organism>
<dbReference type="Proteomes" id="UP000664480">
    <property type="component" value="Unassembled WGS sequence"/>
</dbReference>
<dbReference type="PANTHER" id="PTHR43428:SF1">
    <property type="entry name" value="ARSENATE REDUCTASE"/>
    <property type="match status" value="1"/>
</dbReference>
<dbReference type="EMBL" id="JAFKCU010000002">
    <property type="protein sequence ID" value="MBN7815990.1"/>
    <property type="molecule type" value="Genomic_DNA"/>
</dbReference>
<accession>A0ABS3CFW3</accession>
<keyword evidence="2" id="KW-1185">Reference proteome</keyword>
<evidence type="ECO:0000313" key="2">
    <source>
        <dbReference type="Proteomes" id="UP000664480"/>
    </source>
</evidence>